<reference evidence="1" key="1">
    <citation type="submission" date="2016-10" db="EMBL/GenBank/DDBJ databases">
        <title>CRISPR-Cas defence system in Roseofilum reptotaenium: evidence of a bacteriophage-cyanobacterium arms race in the coral black band disease.</title>
        <authorList>
            <person name="Buerger P."/>
            <person name="Wood-Charlson E.M."/>
            <person name="Weynberg K.D."/>
            <person name="Willis B."/>
            <person name="Van Oppen M.J."/>
        </authorList>
    </citation>
    <scope>NUCLEOTIDE SEQUENCE [LARGE SCALE GENOMIC DNA]</scope>
    <source>
        <strain evidence="1">AO1-A</strain>
    </source>
</reference>
<evidence type="ECO:0000313" key="1">
    <source>
        <dbReference type="EMBL" id="OJJ19007.1"/>
    </source>
</evidence>
<proteinExistence type="predicted"/>
<evidence type="ECO:0000313" key="2">
    <source>
        <dbReference type="Proteomes" id="UP000183940"/>
    </source>
</evidence>
<protein>
    <recommendedName>
        <fullName evidence="3">CENP-V/GFA domain-containing protein</fullName>
    </recommendedName>
</protein>
<gene>
    <name evidence="1" type="ORF">BI308_21855</name>
</gene>
<accession>A0A1L9QLD6</accession>
<evidence type="ECO:0008006" key="3">
    <source>
        <dbReference type="Google" id="ProtNLM"/>
    </source>
</evidence>
<dbReference type="Proteomes" id="UP000183940">
    <property type="component" value="Unassembled WGS sequence"/>
</dbReference>
<dbReference type="Pfam" id="PF19648">
    <property type="entry name" value="DUF6151"/>
    <property type="match status" value="1"/>
</dbReference>
<dbReference type="STRING" id="1925591.BI308_21855"/>
<sequence length="198" mass="21968">MSHPIRCRCGCLQGSVANVNRANRVICYCRDCQAFAHFLGRSSEILDHQGGTDIIQTLPKNVSLTQGTEVLACMRLTETGLLRWYTSCCKTPIGNTLPSYKMSFVGLVHNCLESSEVTLDNSFGRVCSYVHTKSAKGEPKPKPVGLVATIARNMARILRARIDGSYKQTPFFSADSEMPTVNPKLLSDREYQDVMNEI</sequence>
<dbReference type="EMBL" id="MLAW01000053">
    <property type="protein sequence ID" value="OJJ19007.1"/>
    <property type="molecule type" value="Genomic_DNA"/>
</dbReference>
<name>A0A1L9QLD6_9CYAN</name>
<dbReference type="AlphaFoldDB" id="A0A1L9QLD6"/>
<organism evidence="1 2">
    <name type="scientific">Roseofilum reptotaenium AO1-A</name>
    <dbReference type="NCBI Taxonomy" id="1925591"/>
    <lineage>
        <taxon>Bacteria</taxon>
        <taxon>Bacillati</taxon>
        <taxon>Cyanobacteriota</taxon>
        <taxon>Cyanophyceae</taxon>
        <taxon>Desertifilales</taxon>
        <taxon>Desertifilaceae</taxon>
        <taxon>Roseofilum</taxon>
    </lineage>
</organism>
<keyword evidence="2" id="KW-1185">Reference proteome</keyword>
<dbReference type="InterPro" id="IPR046149">
    <property type="entry name" value="DUF6151"/>
</dbReference>
<comment type="caution">
    <text evidence="1">The sequence shown here is derived from an EMBL/GenBank/DDBJ whole genome shotgun (WGS) entry which is preliminary data.</text>
</comment>